<sequence length="45" mass="4951">MKAGDVFQARPGKWIGAKVGVYSISAAKATRGGYADFDWFRITKK</sequence>
<dbReference type="GO" id="GO:0004553">
    <property type="term" value="F:hydrolase activity, hydrolyzing O-glycosyl compounds"/>
    <property type="evidence" value="ECO:0007669"/>
    <property type="project" value="UniProtKB-ARBA"/>
</dbReference>
<dbReference type="GO" id="GO:0005975">
    <property type="term" value="P:carbohydrate metabolic process"/>
    <property type="evidence" value="ECO:0007669"/>
    <property type="project" value="UniProtKB-ARBA"/>
</dbReference>
<keyword evidence="3" id="KW-1185">Reference proteome</keyword>
<dbReference type="InterPro" id="IPR041542">
    <property type="entry name" value="GH43_C2"/>
</dbReference>
<name>A0AAU6WV92_9FLAO</name>
<feature type="domain" description="Beta-xylosidase C-terminal Concanavalin A-like" evidence="1">
    <location>
        <begin position="4"/>
        <end position="42"/>
    </location>
</feature>
<organism evidence="2 3">
    <name type="scientific">Chryseobacterium endophyticum</name>
    <dbReference type="NCBI Taxonomy" id="1854762"/>
    <lineage>
        <taxon>Bacteria</taxon>
        <taxon>Pseudomonadati</taxon>
        <taxon>Bacteroidota</taxon>
        <taxon>Flavobacteriia</taxon>
        <taxon>Flavobacteriales</taxon>
        <taxon>Weeksellaceae</taxon>
        <taxon>Chryseobacterium group</taxon>
        <taxon>Chryseobacterium</taxon>
    </lineage>
</organism>
<dbReference type="Gene3D" id="2.60.120.200">
    <property type="match status" value="1"/>
</dbReference>
<dbReference type="Proteomes" id="UP001463665">
    <property type="component" value="Chromosome"/>
</dbReference>
<evidence type="ECO:0000313" key="2">
    <source>
        <dbReference type="EMBL" id="XAO76484.1"/>
    </source>
</evidence>
<dbReference type="Pfam" id="PF17851">
    <property type="entry name" value="GH43_C2"/>
    <property type="match status" value="1"/>
</dbReference>
<dbReference type="InterPro" id="IPR013320">
    <property type="entry name" value="ConA-like_dom_sf"/>
</dbReference>
<protein>
    <recommendedName>
        <fullName evidence="1">Beta-xylosidase C-terminal Concanavalin A-like domain-containing protein</fullName>
    </recommendedName>
</protein>
<evidence type="ECO:0000313" key="3">
    <source>
        <dbReference type="Proteomes" id="UP001463665"/>
    </source>
</evidence>
<accession>A0AAU6WV92</accession>
<evidence type="ECO:0000259" key="1">
    <source>
        <dbReference type="Pfam" id="PF17851"/>
    </source>
</evidence>
<dbReference type="AlphaFoldDB" id="A0AAU6WV92"/>
<dbReference type="SUPFAM" id="SSF49899">
    <property type="entry name" value="Concanavalin A-like lectins/glucanases"/>
    <property type="match status" value="1"/>
</dbReference>
<dbReference type="EMBL" id="CP154834">
    <property type="protein sequence ID" value="XAO76484.1"/>
    <property type="molecule type" value="Genomic_DNA"/>
</dbReference>
<reference evidence="2 3" key="1">
    <citation type="submission" date="2024-04" db="EMBL/GenBank/DDBJ databases">
        <title>Genome sequencing and assembly of rice foliar adapted Chryseobacterium endophyticum OsEnb-ALM-A6.</title>
        <authorList>
            <person name="Kumar S."/>
            <person name="Javed M."/>
            <person name="Chouhan V."/>
            <person name="Charishma K."/>
            <person name="Patel A."/>
            <person name="Kumar M."/>
            <person name="Sahu K.P."/>
            <person name="Kumar A."/>
        </authorList>
    </citation>
    <scope>NUCLEOTIDE SEQUENCE [LARGE SCALE GENOMIC DNA]</scope>
    <source>
        <strain evidence="2 3">OsEnb-ALM-A6</strain>
    </source>
</reference>
<dbReference type="RefSeq" id="WP_345767819.1">
    <property type="nucleotide sequence ID" value="NZ_CP154834.1"/>
</dbReference>
<gene>
    <name evidence="2" type="ORF">AAFP95_12260</name>
</gene>
<proteinExistence type="predicted"/>